<dbReference type="InParanoid" id="A0A2G5EYB6"/>
<accession>A0A2G5EYB6</accession>
<dbReference type="OrthoDB" id="642536at2759"/>
<dbReference type="EMBL" id="KZ305020">
    <property type="protein sequence ID" value="PIA60647.1"/>
    <property type="molecule type" value="Genomic_DNA"/>
</dbReference>
<reference evidence="2 3" key="1">
    <citation type="submission" date="2017-09" db="EMBL/GenBank/DDBJ databases">
        <title>WGS assembly of Aquilegia coerulea Goldsmith.</title>
        <authorList>
            <person name="Hodges S."/>
            <person name="Kramer E."/>
            <person name="Nordborg M."/>
            <person name="Tomkins J."/>
            <person name="Borevitz J."/>
            <person name="Derieg N."/>
            <person name="Yan J."/>
            <person name="Mihaltcheva S."/>
            <person name="Hayes R.D."/>
            <person name="Rokhsar D."/>
        </authorList>
    </citation>
    <scope>NUCLEOTIDE SEQUENCE [LARGE SCALE GENOMIC DNA]</scope>
    <source>
        <strain evidence="3">cv. Goldsmith</strain>
    </source>
</reference>
<sequence length="404" mass="46227">MSCQREMDQLPDHISFLISERLETVSDKCCFRSLSKSWRAALPTFFAQPPFLMLSESQLDSFENNKNKSEKDEKVEVNPHPRVPLRGFVGMGGDDKQLVYNIEFPEGNWLIAIDLSVEIHILNPFSRVQFHLPSVSKFENVVNQNIDRNCNVHKVILSSTPLITKDCIAMAIHHHKRLVAIARPGDPSWITIQTPYHIDDVIFFKNQFYVVIVEGVAMVCDIVDRMASVLTEVLPVSGIGLQYELKYLVEMSVELLLVVKFLCDYNDHYEDYDEFFHDIKDPAYKTDKFEVHRLDILDKKWKGLLNLGNYCLFLGFNTSIAISAENYPGLRNNCIYYTDDYAYGYMSDKIPGGIDMGVFDLEDKTIRPHYQGVSNCYYSPPLWVIPIAHSESSLSAPPVPAANY</sequence>
<feature type="non-terminal residue" evidence="2">
    <location>
        <position position="404"/>
    </location>
</feature>
<dbReference type="Pfam" id="PF03478">
    <property type="entry name" value="Beta-prop_KIB1-4"/>
    <property type="match status" value="1"/>
</dbReference>
<name>A0A2G5EYB6_AQUCA</name>
<keyword evidence="3" id="KW-1185">Reference proteome</keyword>
<dbReference type="FunCoup" id="A0A2G5EYB6">
    <property type="interactions" value="271"/>
</dbReference>
<evidence type="ECO:0000313" key="2">
    <source>
        <dbReference type="EMBL" id="PIA60647.1"/>
    </source>
</evidence>
<organism evidence="2 3">
    <name type="scientific">Aquilegia coerulea</name>
    <name type="common">Rocky mountain columbine</name>
    <dbReference type="NCBI Taxonomy" id="218851"/>
    <lineage>
        <taxon>Eukaryota</taxon>
        <taxon>Viridiplantae</taxon>
        <taxon>Streptophyta</taxon>
        <taxon>Embryophyta</taxon>
        <taxon>Tracheophyta</taxon>
        <taxon>Spermatophyta</taxon>
        <taxon>Magnoliopsida</taxon>
        <taxon>Ranunculales</taxon>
        <taxon>Ranunculaceae</taxon>
        <taxon>Thalictroideae</taxon>
        <taxon>Aquilegia</taxon>
    </lineage>
</organism>
<feature type="domain" description="KIB1-4 beta-propeller" evidence="1">
    <location>
        <begin position="106"/>
        <end position="360"/>
    </location>
</feature>
<dbReference type="InterPro" id="IPR005174">
    <property type="entry name" value="KIB1-4_b-propeller"/>
</dbReference>
<evidence type="ECO:0000259" key="1">
    <source>
        <dbReference type="Pfam" id="PF03478"/>
    </source>
</evidence>
<evidence type="ECO:0000313" key="3">
    <source>
        <dbReference type="Proteomes" id="UP000230069"/>
    </source>
</evidence>
<dbReference type="PANTHER" id="PTHR44259">
    <property type="entry name" value="OS07G0183000 PROTEIN-RELATED"/>
    <property type="match status" value="1"/>
</dbReference>
<proteinExistence type="predicted"/>
<dbReference type="InterPro" id="IPR050942">
    <property type="entry name" value="F-box_BR-signaling"/>
</dbReference>
<gene>
    <name evidence="2" type="ORF">AQUCO_00300278v1</name>
</gene>
<dbReference type="STRING" id="218851.A0A2G5EYB6"/>
<protein>
    <recommendedName>
        <fullName evidence="1">KIB1-4 beta-propeller domain-containing protein</fullName>
    </recommendedName>
</protein>
<dbReference type="AlphaFoldDB" id="A0A2G5EYB6"/>
<dbReference type="Proteomes" id="UP000230069">
    <property type="component" value="Unassembled WGS sequence"/>
</dbReference>